<gene>
    <name evidence="3" type="ORF">BJ875DRAFT_195503</name>
</gene>
<organism evidence="3 4">
    <name type="scientific">Amylocarpus encephaloides</name>
    <dbReference type="NCBI Taxonomy" id="45428"/>
    <lineage>
        <taxon>Eukaryota</taxon>
        <taxon>Fungi</taxon>
        <taxon>Dikarya</taxon>
        <taxon>Ascomycota</taxon>
        <taxon>Pezizomycotina</taxon>
        <taxon>Leotiomycetes</taxon>
        <taxon>Helotiales</taxon>
        <taxon>Helotiales incertae sedis</taxon>
        <taxon>Amylocarpus</taxon>
    </lineage>
</organism>
<dbReference type="Proteomes" id="UP000824998">
    <property type="component" value="Unassembled WGS sequence"/>
</dbReference>
<accession>A0A9P8C824</accession>
<dbReference type="SUPFAM" id="SSF56112">
    <property type="entry name" value="Protein kinase-like (PK-like)"/>
    <property type="match status" value="1"/>
</dbReference>
<dbReference type="GO" id="GO:0102193">
    <property type="term" value="F:protein-ribulosamine 3-kinase activity"/>
    <property type="evidence" value="ECO:0007669"/>
    <property type="project" value="UniProtKB-EC"/>
</dbReference>
<dbReference type="GO" id="GO:0016301">
    <property type="term" value="F:kinase activity"/>
    <property type="evidence" value="ECO:0007669"/>
    <property type="project" value="UniProtKB-KW"/>
</dbReference>
<reference evidence="3" key="1">
    <citation type="journal article" date="2021" name="IMA Fungus">
        <title>Genomic characterization of three marine fungi, including Emericellopsis atlantica sp. nov. with signatures of a generalist lifestyle and marine biomass degradation.</title>
        <authorList>
            <person name="Hagestad O.C."/>
            <person name="Hou L."/>
            <person name="Andersen J.H."/>
            <person name="Hansen E.H."/>
            <person name="Altermark B."/>
            <person name="Li C."/>
            <person name="Kuhnert E."/>
            <person name="Cox R.J."/>
            <person name="Crous P.W."/>
            <person name="Spatafora J.W."/>
            <person name="Lail K."/>
            <person name="Amirebrahimi M."/>
            <person name="Lipzen A."/>
            <person name="Pangilinan J."/>
            <person name="Andreopoulos W."/>
            <person name="Hayes R.D."/>
            <person name="Ng V."/>
            <person name="Grigoriev I.V."/>
            <person name="Jackson S.A."/>
            <person name="Sutton T.D.S."/>
            <person name="Dobson A.D.W."/>
            <person name="Rama T."/>
        </authorList>
    </citation>
    <scope>NUCLEOTIDE SEQUENCE</scope>
    <source>
        <strain evidence="3">TRa018bII</strain>
    </source>
</reference>
<evidence type="ECO:0000256" key="1">
    <source>
        <dbReference type="ARBA" id="ARBA00011961"/>
    </source>
</evidence>
<keyword evidence="3" id="KW-0418">Kinase</keyword>
<evidence type="ECO:0000313" key="4">
    <source>
        <dbReference type="Proteomes" id="UP000824998"/>
    </source>
</evidence>
<dbReference type="Gene3D" id="3.90.1200.10">
    <property type="match status" value="1"/>
</dbReference>
<dbReference type="PANTHER" id="PTHR12149:SF8">
    <property type="entry name" value="PROTEIN-RIBULOSAMINE 3-KINASE"/>
    <property type="match status" value="1"/>
</dbReference>
<dbReference type="AlphaFoldDB" id="A0A9P8C824"/>
<sequence length="352" mass="39804">MSTAVHSLIKDGHNSEYADSGVEGDFPLDQAVVEKLPAGTKIVAVHSYGSSAWTATARISTTLADGSPKWWFLKCATEHSGRLMLEGEFHSMTELYKTMPSFVPEPYAWGKFQRSNPETYFFLCEYIEMVNDMPDPVQFCSRVAEMHKLSKSPNNCFGFHIATNQGKFPQAVEWDPSWQSFFTKMLQHSIQIDAQENGIWEPLSAISNHLIAAVIPLLLGPLESEGRTVKPSLIHGDLWDGNIGTDCESGNVYIFDAGAYYAHNEMELGMWRCERHRFVNKKVYLKEYLRNAGVSEPVEMFDDRNRLYCIYMNMWASAHHAGGVDRETAYNDMCILVNKFAPQPSDGEQIDN</sequence>
<dbReference type="Pfam" id="PF03881">
    <property type="entry name" value="Fructosamin_kin"/>
    <property type="match status" value="1"/>
</dbReference>
<evidence type="ECO:0000313" key="3">
    <source>
        <dbReference type="EMBL" id="KAG9236955.1"/>
    </source>
</evidence>
<name>A0A9P8C824_9HELO</name>
<dbReference type="EMBL" id="MU251396">
    <property type="protein sequence ID" value="KAG9236955.1"/>
    <property type="molecule type" value="Genomic_DNA"/>
</dbReference>
<keyword evidence="4" id="KW-1185">Reference proteome</keyword>
<dbReference type="InterPro" id="IPR016477">
    <property type="entry name" value="Fructo-/Ketosamine-3-kinase"/>
</dbReference>
<protein>
    <recommendedName>
        <fullName evidence="1">protein-ribulosamine 3-kinase</fullName>
        <ecNumber evidence="1">2.7.1.172</ecNumber>
    </recommendedName>
</protein>
<comment type="catalytic activity">
    <reaction evidence="2">
        <text>N(6)-D-ribulosyl-L-lysyl-[protein] + ATP = N(6)-(3-O-phospho-D-ribulosyl)-L-lysyl-[protein] + ADP + H(+)</text>
        <dbReference type="Rhea" id="RHEA:48432"/>
        <dbReference type="Rhea" id="RHEA-COMP:12103"/>
        <dbReference type="Rhea" id="RHEA-COMP:12104"/>
        <dbReference type="ChEBI" id="CHEBI:15378"/>
        <dbReference type="ChEBI" id="CHEBI:30616"/>
        <dbReference type="ChEBI" id="CHEBI:90418"/>
        <dbReference type="ChEBI" id="CHEBI:90420"/>
        <dbReference type="ChEBI" id="CHEBI:456216"/>
        <dbReference type="EC" id="2.7.1.172"/>
    </reaction>
    <physiologicalReaction direction="left-to-right" evidence="2">
        <dbReference type="Rhea" id="RHEA:48433"/>
    </physiologicalReaction>
</comment>
<dbReference type="EC" id="2.7.1.172" evidence="1"/>
<dbReference type="InterPro" id="IPR011009">
    <property type="entry name" value="Kinase-like_dom_sf"/>
</dbReference>
<dbReference type="PANTHER" id="PTHR12149">
    <property type="entry name" value="FRUCTOSAMINE 3 KINASE-RELATED PROTEIN"/>
    <property type="match status" value="1"/>
</dbReference>
<comment type="caution">
    <text evidence="3">The sequence shown here is derived from an EMBL/GenBank/DDBJ whole genome shotgun (WGS) entry which is preliminary data.</text>
</comment>
<evidence type="ECO:0000256" key="2">
    <source>
        <dbReference type="ARBA" id="ARBA00048655"/>
    </source>
</evidence>
<keyword evidence="3" id="KW-0808">Transferase</keyword>
<proteinExistence type="predicted"/>
<dbReference type="OrthoDB" id="5772781at2759"/>